<organism evidence="1 2">
    <name type="scientific">Ceraceosorus guamensis</name>
    <dbReference type="NCBI Taxonomy" id="1522189"/>
    <lineage>
        <taxon>Eukaryota</taxon>
        <taxon>Fungi</taxon>
        <taxon>Dikarya</taxon>
        <taxon>Basidiomycota</taxon>
        <taxon>Ustilaginomycotina</taxon>
        <taxon>Exobasidiomycetes</taxon>
        <taxon>Ceraceosorales</taxon>
        <taxon>Ceraceosoraceae</taxon>
        <taxon>Ceraceosorus</taxon>
    </lineage>
</organism>
<dbReference type="STRING" id="1522189.A0A316W5A0"/>
<dbReference type="EMBL" id="KZ819357">
    <property type="protein sequence ID" value="PWN45120.1"/>
    <property type="molecule type" value="Genomic_DNA"/>
</dbReference>
<keyword evidence="2" id="KW-1185">Reference proteome</keyword>
<name>A0A316W5A0_9BASI</name>
<evidence type="ECO:0000313" key="1">
    <source>
        <dbReference type="EMBL" id="PWN45120.1"/>
    </source>
</evidence>
<reference evidence="1 2" key="1">
    <citation type="journal article" date="2018" name="Mol. Biol. Evol.">
        <title>Broad Genomic Sampling Reveals a Smut Pathogenic Ancestry of the Fungal Clade Ustilaginomycotina.</title>
        <authorList>
            <person name="Kijpornyongpan T."/>
            <person name="Mondo S.J."/>
            <person name="Barry K."/>
            <person name="Sandor L."/>
            <person name="Lee J."/>
            <person name="Lipzen A."/>
            <person name="Pangilinan J."/>
            <person name="LaButti K."/>
            <person name="Hainaut M."/>
            <person name="Henrissat B."/>
            <person name="Grigoriev I.V."/>
            <person name="Spatafora J.W."/>
            <person name="Aime M.C."/>
        </authorList>
    </citation>
    <scope>NUCLEOTIDE SEQUENCE [LARGE SCALE GENOMIC DNA]</scope>
    <source>
        <strain evidence="1 2">MCA 4658</strain>
    </source>
</reference>
<dbReference type="AlphaFoldDB" id="A0A316W5A0"/>
<protein>
    <recommendedName>
        <fullName evidence="3">Lipid droplet-associated perilipin protein</fullName>
    </recommendedName>
</protein>
<sequence length="293" mass="31873">MAATATPVANGTPSYGEAVKRVTSIPLVSESLTFAQSTIDAHPLLLARPYHLGQSVVTKGLDVAQPVTARISPQLQIADQWAVKSLNFAESKVPYPFHATYTDLYSAARYPADQTLQLIHAYAAAINKAYDERVLSPAKSVYSSRVAPYIQAAEKNFQDLQAQNAYVARAVELTQGLVNNLQQQVNTIQSGSRAQADAASKKAQATSQAIFAELDRVRSFAQALPAESRKRFDPALQTFTDAYETLRREALDSKVPPQERLNRIVAYVREQTIPALQKSLSNGSAPQANGVAK</sequence>
<dbReference type="RefSeq" id="XP_025372280.1">
    <property type="nucleotide sequence ID" value="XM_025513120.1"/>
</dbReference>
<dbReference type="GeneID" id="37034990"/>
<dbReference type="InParanoid" id="A0A316W5A0"/>
<evidence type="ECO:0008006" key="3">
    <source>
        <dbReference type="Google" id="ProtNLM"/>
    </source>
</evidence>
<accession>A0A316W5A0</accession>
<proteinExistence type="predicted"/>
<dbReference type="OrthoDB" id="376826at2759"/>
<gene>
    <name evidence="1" type="ORF">IE81DRAFT_320733</name>
</gene>
<evidence type="ECO:0000313" key="2">
    <source>
        <dbReference type="Proteomes" id="UP000245783"/>
    </source>
</evidence>
<dbReference type="Proteomes" id="UP000245783">
    <property type="component" value="Unassembled WGS sequence"/>
</dbReference>